<dbReference type="GO" id="GO:0016787">
    <property type="term" value="F:hydrolase activity"/>
    <property type="evidence" value="ECO:0007669"/>
    <property type="project" value="UniProtKB-KW"/>
</dbReference>
<dbReference type="RefSeq" id="WP_139456247.1">
    <property type="nucleotide sequence ID" value="NZ_VDCH01000004.1"/>
</dbReference>
<sequence length="189" mass="21919">MFQEFTITYAHLPAGYIVGKLLSGRFKHKIKSYPRYWFWGLLGSIAPDLDYLYLDLFDPQKYDHHYYPTHFPFFWAIVLAGSALWLYSSKKSQNPVFAFIFALNGCIHLMLDTLPNKIFWLAPLSYRGFSVNSLLIKIAPSIAYEHPYWSFSVEAIIIILAVYLFLKKRRNSTETAKHLSVKNSNPGLP</sequence>
<dbReference type="InterPro" id="IPR007404">
    <property type="entry name" value="YdjM-like"/>
</dbReference>
<dbReference type="Pfam" id="PF04307">
    <property type="entry name" value="YdjM"/>
    <property type="match status" value="1"/>
</dbReference>
<dbReference type="Proteomes" id="UP000308271">
    <property type="component" value="Unassembled WGS sequence"/>
</dbReference>
<keyword evidence="2" id="KW-0378">Hydrolase</keyword>
<name>A0A5C4SA79_CHLTI</name>
<feature type="transmembrane region" description="Helical" evidence="1">
    <location>
        <begin position="94"/>
        <end position="111"/>
    </location>
</feature>
<evidence type="ECO:0000313" key="2">
    <source>
        <dbReference type="EMBL" id="TNJ39631.1"/>
    </source>
</evidence>
<evidence type="ECO:0000256" key="1">
    <source>
        <dbReference type="SAM" id="Phobius"/>
    </source>
</evidence>
<organism evidence="2 3">
    <name type="scientific">Chlorobaculum thiosulfatiphilum</name>
    <name type="common">Chlorobium limicola f.sp. thiosulfatophilum</name>
    <dbReference type="NCBI Taxonomy" id="115852"/>
    <lineage>
        <taxon>Bacteria</taxon>
        <taxon>Pseudomonadati</taxon>
        <taxon>Chlorobiota</taxon>
        <taxon>Chlorobiia</taxon>
        <taxon>Chlorobiales</taxon>
        <taxon>Chlorobiaceae</taxon>
        <taxon>Chlorobaculum</taxon>
    </lineage>
</organism>
<evidence type="ECO:0000313" key="3">
    <source>
        <dbReference type="Proteomes" id="UP000308271"/>
    </source>
</evidence>
<keyword evidence="1" id="KW-0812">Transmembrane</keyword>
<keyword evidence="3" id="KW-1185">Reference proteome</keyword>
<feature type="transmembrane region" description="Helical" evidence="1">
    <location>
        <begin position="66"/>
        <end position="87"/>
    </location>
</feature>
<keyword evidence="1" id="KW-0472">Membrane</keyword>
<feature type="transmembrane region" description="Helical" evidence="1">
    <location>
        <begin position="36"/>
        <end position="54"/>
    </location>
</feature>
<comment type="caution">
    <text evidence="2">The sequence shown here is derived from an EMBL/GenBank/DDBJ whole genome shotgun (WGS) entry which is preliminary data.</text>
</comment>
<gene>
    <name evidence="2" type="ORF">FGF66_03100</name>
</gene>
<feature type="transmembrane region" description="Helical" evidence="1">
    <location>
        <begin position="148"/>
        <end position="166"/>
    </location>
</feature>
<proteinExistence type="predicted"/>
<protein>
    <submittedName>
        <fullName evidence="2">Metal-dependent hydrolase</fullName>
    </submittedName>
</protein>
<keyword evidence="1" id="KW-1133">Transmembrane helix</keyword>
<dbReference type="AlphaFoldDB" id="A0A5C4SA79"/>
<reference evidence="2 3" key="1">
    <citation type="submission" date="2019-05" db="EMBL/GenBank/DDBJ databases">
        <title>Draft Whole-Genome sequence of the green sulfur bacterium Chlorobaculum thiosulfatiphilum DSM 249.</title>
        <authorList>
            <person name="Meyer T.E."/>
            <person name="Kyndt J.A."/>
        </authorList>
    </citation>
    <scope>NUCLEOTIDE SEQUENCE [LARGE SCALE GENOMIC DNA]</scope>
    <source>
        <strain evidence="2 3">DSM 249</strain>
    </source>
</reference>
<accession>A0A5C4SA79</accession>
<dbReference type="OrthoDB" id="199738at2"/>
<dbReference type="EMBL" id="VDCH01000004">
    <property type="protein sequence ID" value="TNJ39631.1"/>
    <property type="molecule type" value="Genomic_DNA"/>
</dbReference>